<accession>A0A8J3E374</accession>
<reference evidence="1" key="2">
    <citation type="submission" date="2020-09" db="EMBL/GenBank/DDBJ databases">
        <authorList>
            <person name="Sun Q."/>
            <person name="Zhou Y."/>
        </authorList>
    </citation>
    <scope>NUCLEOTIDE SEQUENCE</scope>
    <source>
        <strain evidence="1">CGMCC 1.15725</strain>
    </source>
</reference>
<evidence type="ECO:0000313" key="2">
    <source>
        <dbReference type="Proteomes" id="UP000646365"/>
    </source>
</evidence>
<keyword evidence="2" id="KW-1185">Reference proteome</keyword>
<evidence type="ECO:0000313" key="1">
    <source>
        <dbReference type="EMBL" id="GGF27977.1"/>
    </source>
</evidence>
<proteinExistence type="predicted"/>
<protein>
    <submittedName>
        <fullName evidence="1">Uncharacterized protein</fullName>
    </submittedName>
</protein>
<gene>
    <name evidence="1" type="ORF">GCM10011611_37500</name>
</gene>
<dbReference type="AlphaFoldDB" id="A0A8J3E374"/>
<organism evidence="1 2">
    <name type="scientific">Aliidongia dinghuensis</name>
    <dbReference type="NCBI Taxonomy" id="1867774"/>
    <lineage>
        <taxon>Bacteria</taxon>
        <taxon>Pseudomonadati</taxon>
        <taxon>Pseudomonadota</taxon>
        <taxon>Alphaproteobacteria</taxon>
        <taxon>Rhodospirillales</taxon>
        <taxon>Dongiaceae</taxon>
        <taxon>Aliidongia</taxon>
    </lineage>
</organism>
<name>A0A8J3E374_9PROT</name>
<reference evidence="1" key="1">
    <citation type="journal article" date="2014" name="Int. J. Syst. Evol. Microbiol.">
        <title>Complete genome sequence of Corynebacterium casei LMG S-19264T (=DSM 44701T), isolated from a smear-ripened cheese.</title>
        <authorList>
            <consortium name="US DOE Joint Genome Institute (JGI-PGF)"/>
            <person name="Walter F."/>
            <person name="Albersmeier A."/>
            <person name="Kalinowski J."/>
            <person name="Ruckert C."/>
        </authorList>
    </citation>
    <scope>NUCLEOTIDE SEQUENCE</scope>
    <source>
        <strain evidence="1">CGMCC 1.15725</strain>
    </source>
</reference>
<dbReference type="EMBL" id="BMJQ01000009">
    <property type="protein sequence ID" value="GGF27977.1"/>
    <property type="molecule type" value="Genomic_DNA"/>
</dbReference>
<sequence>MGHTQFGPIVGWRRPERETELAFDGWIFGNVEITDDDAIFTDAPAQPVVAPPLDWGYPDLECDLWNSPSIREQCQDQGFAMALYEALVSRHWRQIDGGIWHCTNRNAGAIVAEVRGRGENYHDYYWRGLPELAAGREPEVETALAQIGWSPLEDAQLHTIEENARNILSKWEVRPKTTQPVWYVDVRVPSNKVQSTRIGSLIARIHLLTLEGKLSQSEWLQIFDTLHI</sequence>
<comment type="caution">
    <text evidence="1">The sequence shown here is derived from an EMBL/GenBank/DDBJ whole genome shotgun (WGS) entry which is preliminary data.</text>
</comment>
<dbReference type="RefSeq" id="WP_189048509.1">
    <property type="nucleotide sequence ID" value="NZ_BMJQ01000009.1"/>
</dbReference>
<dbReference type="Proteomes" id="UP000646365">
    <property type="component" value="Unassembled WGS sequence"/>
</dbReference>